<name>A0A8S0WQI3_CYCAE</name>
<feature type="region of interest" description="Disordered" evidence="1">
    <location>
        <begin position="302"/>
        <end position="334"/>
    </location>
</feature>
<dbReference type="Proteomes" id="UP000467700">
    <property type="component" value="Unassembled WGS sequence"/>
</dbReference>
<evidence type="ECO:0000256" key="1">
    <source>
        <dbReference type="SAM" id="MobiDB-lite"/>
    </source>
</evidence>
<feature type="compositionally biased region" description="Basic and acidic residues" evidence="1">
    <location>
        <begin position="190"/>
        <end position="227"/>
    </location>
</feature>
<evidence type="ECO:0000313" key="3">
    <source>
        <dbReference type="Proteomes" id="UP000467700"/>
    </source>
</evidence>
<evidence type="ECO:0000313" key="2">
    <source>
        <dbReference type="EMBL" id="CAA7268277.1"/>
    </source>
</evidence>
<feature type="compositionally biased region" description="Basic and acidic residues" evidence="1">
    <location>
        <begin position="74"/>
        <end position="96"/>
    </location>
</feature>
<gene>
    <name evidence="2" type="ORF">AAE3_LOCUS10478</name>
</gene>
<comment type="caution">
    <text evidence="2">The sequence shown here is derived from an EMBL/GenBank/DDBJ whole genome shotgun (WGS) entry which is preliminary data.</text>
</comment>
<proteinExistence type="predicted"/>
<feature type="compositionally biased region" description="Polar residues" evidence="1">
    <location>
        <begin position="270"/>
        <end position="285"/>
    </location>
</feature>
<dbReference type="AlphaFoldDB" id="A0A8S0WQI3"/>
<feature type="region of interest" description="Disordered" evidence="1">
    <location>
        <begin position="1"/>
        <end position="132"/>
    </location>
</feature>
<keyword evidence="3" id="KW-1185">Reference proteome</keyword>
<feature type="compositionally biased region" description="Gly residues" evidence="1">
    <location>
        <begin position="308"/>
        <end position="320"/>
    </location>
</feature>
<reference evidence="2 3" key="1">
    <citation type="submission" date="2020-01" db="EMBL/GenBank/DDBJ databases">
        <authorList>
            <person name="Gupta K D."/>
        </authorList>
    </citation>
    <scope>NUCLEOTIDE SEQUENCE [LARGE SCALE GENOMIC DNA]</scope>
</reference>
<feature type="region of interest" description="Disordered" evidence="1">
    <location>
        <begin position="147"/>
        <end position="287"/>
    </location>
</feature>
<evidence type="ECO:0008006" key="4">
    <source>
        <dbReference type="Google" id="ProtNLM"/>
    </source>
</evidence>
<organism evidence="2 3">
    <name type="scientific">Cyclocybe aegerita</name>
    <name type="common">Black poplar mushroom</name>
    <name type="synonym">Agrocybe aegerita</name>
    <dbReference type="NCBI Taxonomy" id="1973307"/>
    <lineage>
        <taxon>Eukaryota</taxon>
        <taxon>Fungi</taxon>
        <taxon>Dikarya</taxon>
        <taxon>Basidiomycota</taxon>
        <taxon>Agaricomycotina</taxon>
        <taxon>Agaricomycetes</taxon>
        <taxon>Agaricomycetidae</taxon>
        <taxon>Agaricales</taxon>
        <taxon>Agaricineae</taxon>
        <taxon>Bolbitiaceae</taxon>
        <taxon>Cyclocybe</taxon>
    </lineage>
</organism>
<sequence length="531" mass="59586">MSSARHSDPPWLDHPGIPDVNNHNSTTPRKPGGDPSGSPGLWDIPEQETPTAHAGVGRADEPSEGPADYGTNYYDRDDREDVRRGRDDRQALDRHGAVAARPMPHPHSANSPHHHNEYMTDDDAIQAALQSADELEERLARIYHKVAEMEEHQNRNVSPQAGPSTLRGKQIDPRNWGAAGVPDDDLDIQSQRRNENAQRELHDRLERMKDLKAQYLAEKKKAEEHAQTLKAGASQQQSNPERRSTSLMSRDMEDLISRTMRGDLHGRYTGNATPRDNTQSGQRVQQPEVLQASNQVAPDSFLGRALHGRGGGGGGGGGDDGPPPDDFNFGQADDWNGANDGFGMGWGVPDDGDGGNHAFRPRYKPLSLTPPDKYHSDADPLKFYRYVNQCERFCCEAGLPMQDRIPKCADSLAGKAYKFYTTSVSMDAHLWTMRQFFNELFNYCFPPDFHLKQCARLDGFKQNNMKVTEYAAELMVLFKTIGTSTPCECVEKLWNRLREELQRVLWQENLDPIQSTWAEVVHVAMRHEVAD</sequence>
<dbReference type="OrthoDB" id="3267748at2759"/>
<feature type="compositionally biased region" description="Basic and acidic residues" evidence="1">
    <location>
        <begin position="240"/>
        <end position="266"/>
    </location>
</feature>
<accession>A0A8S0WQI3</accession>
<protein>
    <recommendedName>
        <fullName evidence="4">Retrotransposon gag domain-containing protein</fullName>
    </recommendedName>
</protein>
<dbReference type="EMBL" id="CACVBS010000067">
    <property type="protein sequence ID" value="CAA7268277.1"/>
    <property type="molecule type" value="Genomic_DNA"/>
</dbReference>